<dbReference type="Proteomes" id="UP000321306">
    <property type="component" value="Unassembled WGS sequence"/>
</dbReference>
<comment type="caution">
    <text evidence="6">The sequence shown here is derived from an EMBL/GenBank/DDBJ whole genome shotgun (WGS) entry which is preliminary data.</text>
</comment>
<comment type="similarity">
    <text evidence="1 4">Belongs to the glycosyl hydrolase 26 family.</text>
</comment>
<dbReference type="GO" id="GO:0016985">
    <property type="term" value="F:mannan endo-1,4-beta-mannosidase activity"/>
    <property type="evidence" value="ECO:0007669"/>
    <property type="project" value="InterPro"/>
</dbReference>
<organism evidence="6 7">
    <name type="scientific">Deinococcus cellulosilyticus (strain DSM 18568 / NBRC 106333 / KACC 11606 / 5516J-15)</name>
    <dbReference type="NCBI Taxonomy" id="1223518"/>
    <lineage>
        <taxon>Bacteria</taxon>
        <taxon>Thermotogati</taxon>
        <taxon>Deinococcota</taxon>
        <taxon>Deinococci</taxon>
        <taxon>Deinococcales</taxon>
        <taxon>Deinococcaceae</taxon>
        <taxon>Deinococcus</taxon>
    </lineage>
</organism>
<keyword evidence="2 4" id="KW-0378">Hydrolase</keyword>
<feature type="active site" description="Proton donor" evidence="4">
    <location>
        <position position="154"/>
    </location>
</feature>
<sequence length="428" mass="48799">MEVPRLALLLPALLGGSALTKPLPAPVELYVQSGQIATPSPLAKYEPPAGCYVGIWADLNSPAGQADLEQVNRAVGSHAVYFRYNFFRKPENSNPWSPFFPAAFVQKLAGDTAAIHLAVEPRIPLKEVTEDLVREWARQARNMNQPIFMRWASEFNDSVNNWSKDPALYREKFRMVARIMHEEAPNVAMVWTPMAFTDIKSVIDYYPGQEFVDWVGITLYSKYYWNGDPAKVTVNMLPTERLETLYHTFSGRHPIQVSEYAAEHHSASSSRDLSAFATSKMQQFYFNIMLKYPRIKNINWLNFDMTAADEYKGYAVTRRANYNLLKSSSVLKTYQHILSEPYFLKTFRAASKYSYVPFPNTTGKDVQVLSYVGDARVSSVRYFLDGVLVQKSTVAPYRIQLRNLKTGRHILRAVANVGRPVEQTFMVR</sequence>
<reference evidence="6 7" key="1">
    <citation type="submission" date="2019-07" db="EMBL/GenBank/DDBJ databases">
        <title>Whole genome shotgun sequence of Deinococcus cellulosilyticus NBRC 106333.</title>
        <authorList>
            <person name="Hosoyama A."/>
            <person name="Uohara A."/>
            <person name="Ohji S."/>
            <person name="Ichikawa N."/>
        </authorList>
    </citation>
    <scope>NUCLEOTIDE SEQUENCE [LARGE SCALE GENOMIC DNA]</scope>
    <source>
        <strain evidence="6 7">NBRC 106333</strain>
    </source>
</reference>
<name>A0A511N0R3_DEIC1</name>
<protein>
    <recommendedName>
        <fullName evidence="5">GH26 domain-containing protein</fullName>
    </recommendedName>
</protein>
<dbReference type="InterPro" id="IPR022790">
    <property type="entry name" value="GH26_dom"/>
</dbReference>
<dbReference type="InterPro" id="IPR000805">
    <property type="entry name" value="Glyco_hydro_26"/>
</dbReference>
<dbReference type="InterPro" id="IPR017853">
    <property type="entry name" value="GH"/>
</dbReference>
<dbReference type="PANTHER" id="PTHR40079">
    <property type="entry name" value="MANNAN ENDO-1,4-BETA-MANNOSIDASE E-RELATED"/>
    <property type="match status" value="1"/>
</dbReference>
<dbReference type="Gene3D" id="3.20.20.80">
    <property type="entry name" value="Glycosidases"/>
    <property type="match status" value="1"/>
</dbReference>
<dbReference type="PANTHER" id="PTHR40079:SF4">
    <property type="entry name" value="GH26 DOMAIN-CONTAINING PROTEIN-RELATED"/>
    <property type="match status" value="1"/>
</dbReference>
<evidence type="ECO:0000313" key="6">
    <source>
        <dbReference type="EMBL" id="GEM46071.1"/>
    </source>
</evidence>
<evidence type="ECO:0000256" key="4">
    <source>
        <dbReference type="PROSITE-ProRule" id="PRU01100"/>
    </source>
</evidence>
<accession>A0A511N0R3</accession>
<evidence type="ECO:0000256" key="3">
    <source>
        <dbReference type="ARBA" id="ARBA00023295"/>
    </source>
</evidence>
<gene>
    <name evidence="6" type="ORF">DC3_17060</name>
</gene>
<feature type="active site" description="Nucleophile" evidence="4">
    <location>
        <position position="259"/>
    </location>
</feature>
<keyword evidence="7" id="KW-1185">Reference proteome</keyword>
<dbReference type="Pfam" id="PF02156">
    <property type="entry name" value="Glyco_hydro_26"/>
    <property type="match status" value="1"/>
</dbReference>
<evidence type="ECO:0000313" key="7">
    <source>
        <dbReference type="Proteomes" id="UP000321306"/>
    </source>
</evidence>
<dbReference type="Gene3D" id="2.60.40.10">
    <property type="entry name" value="Immunoglobulins"/>
    <property type="match status" value="1"/>
</dbReference>
<evidence type="ECO:0000259" key="5">
    <source>
        <dbReference type="PROSITE" id="PS51764"/>
    </source>
</evidence>
<proteinExistence type="inferred from homology"/>
<dbReference type="EMBL" id="BJXB01000006">
    <property type="protein sequence ID" value="GEM46071.1"/>
    <property type="molecule type" value="Genomic_DNA"/>
</dbReference>
<dbReference type="OrthoDB" id="9802773at2"/>
<evidence type="ECO:0000256" key="1">
    <source>
        <dbReference type="ARBA" id="ARBA00007754"/>
    </source>
</evidence>
<dbReference type="AlphaFoldDB" id="A0A511N0R3"/>
<evidence type="ECO:0000256" key="2">
    <source>
        <dbReference type="ARBA" id="ARBA00022801"/>
    </source>
</evidence>
<keyword evidence="3 4" id="KW-0326">Glycosidase</keyword>
<feature type="domain" description="GH26" evidence="5">
    <location>
        <begin position="1"/>
        <end position="334"/>
    </location>
</feature>
<dbReference type="PROSITE" id="PS51764">
    <property type="entry name" value="GH26"/>
    <property type="match status" value="1"/>
</dbReference>
<dbReference type="SUPFAM" id="SSF51445">
    <property type="entry name" value="(Trans)glycosidases"/>
    <property type="match status" value="1"/>
</dbReference>
<dbReference type="InterPro" id="IPR013783">
    <property type="entry name" value="Ig-like_fold"/>
</dbReference>
<dbReference type="GO" id="GO:0006080">
    <property type="term" value="P:substituted mannan metabolic process"/>
    <property type="evidence" value="ECO:0007669"/>
    <property type="project" value="InterPro"/>
</dbReference>